<dbReference type="PANTHER" id="PTHR34351">
    <property type="entry name" value="SLR1927 PROTEIN-RELATED"/>
    <property type="match status" value="1"/>
</dbReference>
<comment type="caution">
    <text evidence="2">The sequence shown here is derived from an EMBL/GenBank/DDBJ whole genome shotgun (WGS) entry which is preliminary data.</text>
</comment>
<dbReference type="KEGG" id="cthd:CDO33_15470"/>
<dbReference type="OrthoDB" id="9789943at2"/>
<reference evidence="2 3" key="1">
    <citation type="submission" date="2017-06" db="EMBL/GenBank/DDBJ databases">
        <title>Investigating the central metabolism of Clostridium thermosuccinogenes.</title>
        <authorList>
            <person name="Koendjbiharie J.G."/>
            <person name="van Kranenburg R."/>
        </authorList>
    </citation>
    <scope>NUCLEOTIDE SEQUENCE [LARGE SCALE GENOMIC DNA]</scope>
    <source>
        <strain evidence="2 3">DSM 5806</strain>
    </source>
</reference>
<dbReference type="Proteomes" id="UP000236151">
    <property type="component" value="Unassembled WGS sequence"/>
</dbReference>
<evidence type="ECO:0000313" key="2">
    <source>
        <dbReference type="EMBL" id="PNT95771.1"/>
    </source>
</evidence>
<protein>
    <recommendedName>
        <fullName evidence="1">DUF58 domain-containing protein</fullName>
    </recommendedName>
</protein>
<feature type="domain" description="DUF58" evidence="1">
    <location>
        <begin position="182"/>
        <end position="376"/>
    </location>
</feature>
<gene>
    <name evidence="2" type="ORF">CDQ84_16380</name>
</gene>
<dbReference type="AlphaFoldDB" id="A0A2K2F5A4"/>
<accession>A0A2K2F5A4</accession>
<dbReference type="Pfam" id="PF01882">
    <property type="entry name" value="DUF58"/>
    <property type="match status" value="1"/>
</dbReference>
<evidence type="ECO:0000259" key="1">
    <source>
        <dbReference type="Pfam" id="PF01882"/>
    </source>
</evidence>
<name>A0A2K2F5A4_9CLOT</name>
<evidence type="ECO:0000313" key="3">
    <source>
        <dbReference type="Proteomes" id="UP000236151"/>
    </source>
</evidence>
<keyword evidence="3" id="KW-1185">Reference proteome</keyword>
<dbReference type="InterPro" id="IPR002881">
    <property type="entry name" value="DUF58"/>
</dbReference>
<dbReference type="EMBL" id="NIOJ01000059">
    <property type="protein sequence ID" value="PNT95771.1"/>
    <property type="molecule type" value="Genomic_DNA"/>
</dbReference>
<dbReference type="PANTHER" id="PTHR34351:SF2">
    <property type="entry name" value="DUF58 DOMAIN-CONTAINING PROTEIN"/>
    <property type="match status" value="1"/>
</dbReference>
<organism evidence="2 3">
    <name type="scientific">Clostridium thermosuccinogenes</name>
    <dbReference type="NCBI Taxonomy" id="84032"/>
    <lineage>
        <taxon>Bacteria</taxon>
        <taxon>Bacillati</taxon>
        <taxon>Bacillota</taxon>
        <taxon>Clostridia</taxon>
        <taxon>Eubacteriales</taxon>
        <taxon>Clostridiaceae</taxon>
        <taxon>Clostridium</taxon>
    </lineage>
</organism>
<sequence length="381" mass="43784">MEILAFIIIVLAVIGMQSLIFGKLAFKNLIYKCEFSVKEAHEGDEIFLVETVENRKVLPVPWLKANIYTSRWLDFAGARSVVNQESRYATSSFVLKSYQKIIRRWKVKCLKRGIYNIDTSTLVSGDLLSFRTNSMPVKVGATLKVYPAVVDFEQYFIPINYLQGERIVRRWIIDDPFIVSGAREYTPRDPMNRIHWRATAKEGRLMVRNNDYTSRLSLTVMLNIQSIENEYYNTIDKELVEYGIKVAASIFDSSLMSGAPVRFATNGTTIDDDGKMVFTEEAAGREHVSMLMEILAKLELKRVKDFQDFLSWMEGKIRNCDVIIITCYLTDAICEHVRELERLDNRISILLLKEPEGAKVPEDMNIYVLSTDSEKDYAVQA</sequence>
<dbReference type="RefSeq" id="WP_103082819.1">
    <property type="nucleotide sequence ID" value="NZ_CP021850.1"/>
</dbReference>
<proteinExistence type="predicted"/>